<evidence type="ECO:0000256" key="1">
    <source>
        <dbReference type="ARBA" id="ARBA00004323"/>
    </source>
</evidence>
<feature type="transmembrane region" description="Helical" evidence="11">
    <location>
        <begin position="80"/>
        <end position="99"/>
    </location>
</feature>
<organism evidence="12 13">
    <name type="scientific">Pipra filicauda</name>
    <name type="common">Wire-tailed manakin</name>
    <dbReference type="NCBI Taxonomy" id="649802"/>
    <lineage>
        <taxon>Eukaryota</taxon>
        <taxon>Metazoa</taxon>
        <taxon>Chordata</taxon>
        <taxon>Craniata</taxon>
        <taxon>Vertebrata</taxon>
        <taxon>Euteleostomi</taxon>
        <taxon>Archelosauria</taxon>
        <taxon>Archosauria</taxon>
        <taxon>Dinosauria</taxon>
        <taxon>Saurischia</taxon>
        <taxon>Theropoda</taxon>
        <taxon>Coelurosauria</taxon>
        <taxon>Aves</taxon>
        <taxon>Neognathae</taxon>
        <taxon>Neoaves</taxon>
        <taxon>Telluraves</taxon>
        <taxon>Australaves</taxon>
        <taxon>Passeriformes</taxon>
        <taxon>Pipridae</taxon>
        <taxon>Pipra</taxon>
    </lineage>
</organism>
<dbReference type="Proteomes" id="UP000504627">
    <property type="component" value="Unplaced"/>
</dbReference>
<dbReference type="PANTHER" id="PTHR14647:SF55">
    <property type="entry name" value="GALACTOSE-3-O-SULFOTRANSFERASE 2"/>
    <property type="match status" value="1"/>
</dbReference>
<keyword evidence="6 11" id="KW-1133">Transmembrane helix</keyword>
<dbReference type="InterPro" id="IPR027417">
    <property type="entry name" value="P-loop_NTPase"/>
</dbReference>
<dbReference type="Gene3D" id="3.40.50.300">
    <property type="entry name" value="P-loop containing nucleotide triphosphate hydrolases"/>
    <property type="match status" value="1"/>
</dbReference>
<evidence type="ECO:0000256" key="5">
    <source>
        <dbReference type="ARBA" id="ARBA00022968"/>
    </source>
</evidence>
<keyword evidence="4 11" id="KW-0812">Transmembrane</keyword>
<evidence type="ECO:0000313" key="12">
    <source>
        <dbReference type="Proteomes" id="UP000504627"/>
    </source>
</evidence>
<dbReference type="GO" id="GO:0009101">
    <property type="term" value="P:glycoprotein biosynthetic process"/>
    <property type="evidence" value="ECO:0007669"/>
    <property type="project" value="TreeGrafter"/>
</dbReference>
<keyword evidence="5" id="KW-0735">Signal-anchor</keyword>
<reference evidence="13" key="1">
    <citation type="submission" date="2025-08" db="UniProtKB">
        <authorList>
            <consortium name="RefSeq"/>
        </authorList>
    </citation>
    <scope>IDENTIFICATION</scope>
    <source>
        <tissue evidence="13">Muscle</tissue>
    </source>
</reference>
<dbReference type="GO" id="GO:0009247">
    <property type="term" value="P:glycolipid biosynthetic process"/>
    <property type="evidence" value="ECO:0007669"/>
    <property type="project" value="InterPro"/>
</dbReference>
<dbReference type="GO" id="GO:0001733">
    <property type="term" value="F:galactosylceramide sulfotransferase activity"/>
    <property type="evidence" value="ECO:0007669"/>
    <property type="project" value="InterPro"/>
</dbReference>
<evidence type="ECO:0000256" key="6">
    <source>
        <dbReference type="ARBA" id="ARBA00022989"/>
    </source>
</evidence>
<keyword evidence="8 11" id="KW-0472">Membrane</keyword>
<dbReference type="InParanoid" id="A0A6J2GZS7"/>
<protein>
    <submittedName>
        <fullName evidence="13">Galactose-3-O-sulfotransferase 2 isoform X2</fullName>
    </submittedName>
</protein>
<feature type="region of interest" description="Disordered" evidence="10">
    <location>
        <begin position="477"/>
        <end position="498"/>
    </location>
</feature>
<evidence type="ECO:0000313" key="13">
    <source>
        <dbReference type="RefSeq" id="XP_027580711.1"/>
    </source>
</evidence>
<dbReference type="PANTHER" id="PTHR14647">
    <property type="entry name" value="GALACTOSE-3-O-SULFOTRANSFERASE"/>
    <property type="match status" value="1"/>
</dbReference>
<evidence type="ECO:0000256" key="8">
    <source>
        <dbReference type="ARBA" id="ARBA00023136"/>
    </source>
</evidence>
<dbReference type="InterPro" id="IPR009729">
    <property type="entry name" value="Gal-3-0_sulfotransfrase"/>
</dbReference>
<gene>
    <name evidence="13" type="primary">GAL3ST2</name>
</gene>
<evidence type="ECO:0000256" key="11">
    <source>
        <dbReference type="SAM" id="Phobius"/>
    </source>
</evidence>
<dbReference type="SUPFAM" id="SSF52540">
    <property type="entry name" value="P-loop containing nucleoside triphosphate hydrolases"/>
    <property type="match status" value="1"/>
</dbReference>
<proteinExistence type="inferred from homology"/>
<dbReference type="GeneID" id="113989927"/>
<dbReference type="AlphaFoldDB" id="A0A6J2GZS7"/>
<dbReference type="CTD" id="64090"/>
<dbReference type="GO" id="GO:0000139">
    <property type="term" value="C:Golgi membrane"/>
    <property type="evidence" value="ECO:0007669"/>
    <property type="project" value="UniProtKB-SubCell"/>
</dbReference>
<feature type="compositionally biased region" description="Polar residues" evidence="10">
    <location>
        <begin position="486"/>
        <end position="498"/>
    </location>
</feature>
<evidence type="ECO:0000256" key="9">
    <source>
        <dbReference type="ARBA" id="ARBA00023180"/>
    </source>
</evidence>
<evidence type="ECO:0000256" key="7">
    <source>
        <dbReference type="ARBA" id="ARBA00023034"/>
    </source>
</evidence>
<sequence>MSCHTSAFHGLLINSHPLCETPSHSLCPHLPIYSQEGMLEIDTWALRGRGDEKGAGLDLQMRHFPARRSMKSPGCTPRHTRCLIIFSLLLGLIFLSGFFHRKDKDYGIFDSHEDQTVAFLQNLKQPLLTSPTPCHAKTNVMFLKTHKTASSTVLNIMFRFAERYNLTVALPAGQLFHLGYPRIFRAHFVEDFEVIGQNYNIMCNHLRFNPSEVQKVMAPNTFYFSILRNPIPLMESSYIYFKNNVPAFRSSKDVNEFLASPTRYYHPADYRENIHARNIMWFDFGYDNNAEDDTEYTQGILEEIEQNFHLILIADYFDESMILLKHTLCWDLDDVIYFKLNSRSQDTVQTLTPESEERVKAWCSLDWKLYLHFNQSFWRRIEETIGLEVLEKEVDHLRTRQKELMETCLLEQEPVGKDHIRNKAFQPYQSGAANILGYNLRQNLDNRTLRTCQKLVIPELQYTTYLYTVQHPHKKGKELGLPLPWTSPQERMQLPNTN</sequence>
<evidence type="ECO:0000256" key="4">
    <source>
        <dbReference type="ARBA" id="ARBA00022692"/>
    </source>
</evidence>
<comment type="similarity">
    <text evidence="2">Belongs to the galactose-3-O-sulfotransferase family.</text>
</comment>
<keyword evidence="12" id="KW-1185">Reference proteome</keyword>
<keyword evidence="9" id="KW-0325">Glycoprotein</keyword>
<dbReference type="Pfam" id="PF06990">
    <property type="entry name" value="Gal-3-0_sulfotr"/>
    <property type="match status" value="1"/>
</dbReference>
<dbReference type="RefSeq" id="XP_027580711.1">
    <property type="nucleotide sequence ID" value="XM_027724910.2"/>
</dbReference>
<keyword evidence="7" id="KW-0333">Golgi apparatus</keyword>
<evidence type="ECO:0000256" key="3">
    <source>
        <dbReference type="ARBA" id="ARBA00022679"/>
    </source>
</evidence>
<accession>A0A6J2GZS7</accession>
<comment type="subcellular location">
    <subcellularLocation>
        <location evidence="1">Golgi apparatus membrane</location>
        <topology evidence="1">Single-pass type II membrane protein</topology>
    </subcellularLocation>
</comment>
<evidence type="ECO:0000256" key="10">
    <source>
        <dbReference type="SAM" id="MobiDB-lite"/>
    </source>
</evidence>
<keyword evidence="3" id="KW-0808">Transferase</keyword>
<evidence type="ECO:0000256" key="2">
    <source>
        <dbReference type="ARBA" id="ARBA00008124"/>
    </source>
</evidence>
<name>A0A6J2GZS7_9PASS</name>